<name>A0AAV9JVW7_9PEZI</name>
<evidence type="ECO:0000256" key="7">
    <source>
        <dbReference type="SAM" id="Phobius"/>
    </source>
</evidence>
<dbReference type="InterPro" id="IPR049326">
    <property type="entry name" value="Rhodopsin_dom_fungi"/>
</dbReference>
<dbReference type="Proteomes" id="UP001324427">
    <property type="component" value="Unassembled WGS sequence"/>
</dbReference>
<sequence>MKSTQAYHDPQYFGEVWGLYAVGIIVLLARICVRLRTVGVRKFQGDDYLILFVIFCYTADAVLCTLTYQYGTNVDYTAAQLAQFNDAEIQNIIFGSKMELLAWYSYTALVWTLKACMICFYNRLTFGLDVNFYIKSLSLACAVTYVATFLTVTLACLPYSRNWQISPYPPVRCTIRAQNLYVTTCLNVVTDAAMLAIPLPILWHLRVPLTRKLALAAMLCSGVFVITAAIVRLVESLNAHPSALNENRWGLRETLAGVIAINIPILRPLFSKAFWAGNIPSTDGSPAGHHNARPSGKAGLGNKLASSTQSGHDSFQLAEVAHSTSHVNSAKLGPSTTARPADDHSDDMDDDDTASDDFIIQKHGRRSHAAYAEHAAADADVEKGRRKAGVLIETTYDVRPASRGIGVDVPAEPPSSSSYASDRDIMHGARFWDRGWQDRRLGNNVTVGSDRGAGHR</sequence>
<feature type="compositionally biased region" description="Polar residues" evidence="6">
    <location>
        <begin position="304"/>
        <end position="313"/>
    </location>
</feature>
<gene>
    <name evidence="9" type="ORF">LTR36_005057</name>
</gene>
<comment type="caution">
    <text evidence="9">The sequence shown here is derived from an EMBL/GenBank/DDBJ whole genome shotgun (WGS) entry which is preliminary data.</text>
</comment>
<comment type="similarity">
    <text evidence="5">Belongs to the SAT4 family.</text>
</comment>
<evidence type="ECO:0000256" key="3">
    <source>
        <dbReference type="ARBA" id="ARBA00022989"/>
    </source>
</evidence>
<dbReference type="InterPro" id="IPR052337">
    <property type="entry name" value="SAT4-like"/>
</dbReference>
<protein>
    <recommendedName>
        <fullName evidence="8">Rhodopsin domain-containing protein</fullName>
    </recommendedName>
</protein>
<feature type="transmembrane region" description="Helical" evidence="7">
    <location>
        <begin position="180"/>
        <end position="201"/>
    </location>
</feature>
<accession>A0AAV9JVW7</accession>
<evidence type="ECO:0000256" key="4">
    <source>
        <dbReference type="ARBA" id="ARBA00023136"/>
    </source>
</evidence>
<dbReference type="Pfam" id="PF20684">
    <property type="entry name" value="Fung_rhodopsin"/>
    <property type="match status" value="1"/>
</dbReference>
<feature type="transmembrane region" description="Helical" evidence="7">
    <location>
        <begin position="136"/>
        <end position="160"/>
    </location>
</feature>
<dbReference type="PANTHER" id="PTHR33048">
    <property type="entry name" value="PTH11-LIKE INTEGRAL MEMBRANE PROTEIN (AFU_ORTHOLOGUE AFUA_5G11245)"/>
    <property type="match status" value="1"/>
</dbReference>
<feature type="transmembrane region" description="Helical" evidence="7">
    <location>
        <begin position="17"/>
        <end position="36"/>
    </location>
</feature>
<dbReference type="PANTHER" id="PTHR33048:SF2">
    <property type="entry name" value="SRPK"/>
    <property type="match status" value="1"/>
</dbReference>
<evidence type="ECO:0000313" key="10">
    <source>
        <dbReference type="Proteomes" id="UP001324427"/>
    </source>
</evidence>
<dbReference type="GO" id="GO:0016020">
    <property type="term" value="C:membrane"/>
    <property type="evidence" value="ECO:0007669"/>
    <property type="project" value="UniProtKB-SubCell"/>
</dbReference>
<evidence type="ECO:0000256" key="2">
    <source>
        <dbReference type="ARBA" id="ARBA00022692"/>
    </source>
</evidence>
<keyword evidence="3 7" id="KW-1133">Transmembrane helix</keyword>
<feature type="compositionally biased region" description="Polar residues" evidence="6">
    <location>
        <begin position="325"/>
        <end position="338"/>
    </location>
</feature>
<evidence type="ECO:0000256" key="6">
    <source>
        <dbReference type="SAM" id="MobiDB-lite"/>
    </source>
</evidence>
<keyword evidence="10" id="KW-1185">Reference proteome</keyword>
<evidence type="ECO:0000259" key="8">
    <source>
        <dbReference type="Pfam" id="PF20684"/>
    </source>
</evidence>
<reference evidence="9 10" key="1">
    <citation type="submission" date="2021-11" db="EMBL/GenBank/DDBJ databases">
        <title>Black yeast isolated from Biological Soil Crust.</title>
        <authorList>
            <person name="Kurbessoian T."/>
        </authorList>
    </citation>
    <scope>NUCLEOTIDE SEQUENCE [LARGE SCALE GENOMIC DNA]</scope>
    <source>
        <strain evidence="9 10">CCFEE 5522</strain>
    </source>
</reference>
<organism evidence="9 10">
    <name type="scientific">Oleoguttula mirabilis</name>
    <dbReference type="NCBI Taxonomy" id="1507867"/>
    <lineage>
        <taxon>Eukaryota</taxon>
        <taxon>Fungi</taxon>
        <taxon>Dikarya</taxon>
        <taxon>Ascomycota</taxon>
        <taxon>Pezizomycotina</taxon>
        <taxon>Dothideomycetes</taxon>
        <taxon>Dothideomycetidae</taxon>
        <taxon>Mycosphaerellales</taxon>
        <taxon>Teratosphaeriaceae</taxon>
        <taxon>Oleoguttula</taxon>
    </lineage>
</organism>
<proteinExistence type="inferred from homology"/>
<evidence type="ECO:0000256" key="5">
    <source>
        <dbReference type="ARBA" id="ARBA00038359"/>
    </source>
</evidence>
<feature type="region of interest" description="Disordered" evidence="6">
    <location>
        <begin position="325"/>
        <end position="355"/>
    </location>
</feature>
<feature type="domain" description="Rhodopsin" evidence="8">
    <location>
        <begin position="30"/>
        <end position="272"/>
    </location>
</feature>
<feature type="region of interest" description="Disordered" evidence="6">
    <location>
        <begin position="284"/>
        <end position="313"/>
    </location>
</feature>
<feature type="transmembrane region" description="Helical" evidence="7">
    <location>
        <begin position="103"/>
        <end position="124"/>
    </location>
</feature>
<keyword evidence="2 7" id="KW-0812">Transmembrane</keyword>
<evidence type="ECO:0000313" key="9">
    <source>
        <dbReference type="EMBL" id="KAK4549756.1"/>
    </source>
</evidence>
<comment type="subcellular location">
    <subcellularLocation>
        <location evidence="1">Membrane</location>
        <topology evidence="1">Multi-pass membrane protein</topology>
    </subcellularLocation>
</comment>
<feature type="compositionally biased region" description="Acidic residues" evidence="6">
    <location>
        <begin position="344"/>
        <end position="355"/>
    </location>
</feature>
<dbReference type="EMBL" id="JAVFHQ010000003">
    <property type="protein sequence ID" value="KAK4549756.1"/>
    <property type="molecule type" value="Genomic_DNA"/>
</dbReference>
<keyword evidence="4 7" id="KW-0472">Membrane</keyword>
<evidence type="ECO:0000256" key="1">
    <source>
        <dbReference type="ARBA" id="ARBA00004141"/>
    </source>
</evidence>
<dbReference type="AlphaFoldDB" id="A0AAV9JVW7"/>
<feature type="transmembrane region" description="Helical" evidence="7">
    <location>
        <begin position="213"/>
        <end position="234"/>
    </location>
</feature>
<feature type="transmembrane region" description="Helical" evidence="7">
    <location>
        <begin position="48"/>
        <end position="68"/>
    </location>
</feature>